<keyword evidence="2" id="KW-0521">NADP</keyword>
<dbReference type="PANTHER" id="PTHR10491:SF4">
    <property type="entry name" value="METHIONINE ADENOSYLTRANSFERASE 2 SUBUNIT BETA"/>
    <property type="match status" value="1"/>
</dbReference>
<evidence type="ECO:0000313" key="4">
    <source>
        <dbReference type="EMBL" id="BCB77120.1"/>
    </source>
</evidence>
<dbReference type="InterPro" id="IPR005913">
    <property type="entry name" value="dTDP_dehydrorham_reduct"/>
</dbReference>
<reference evidence="4 5" key="1">
    <citation type="submission" date="2020-03" db="EMBL/GenBank/DDBJ databases">
        <title>Whole genome shotgun sequence of Phytohabitans flavus NBRC 107702.</title>
        <authorList>
            <person name="Komaki H."/>
            <person name="Tamura T."/>
        </authorList>
    </citation>
    <scope>NUCLEOTIDE SEQUENCE [LARGE SCALE GENOMIC DNA]</scope>
    <source>
        <strain evidence="4 5">NBRC 107702</strain>
    </source>
</reference>
<dbReference type="Gene3D" id="3.90.25.10">
    <property type="entry name" value="UDP-galactose 4-epimerase, domain 1"/>
    <property type="match status" value="1"/>
</dbReference>
<dbReference type="Proteomes" id="UP000502508">
    <property type="component" value="Chromosome"/>
</dbReference>
<dbReference type="KEGG" id="pfla:Pflav_035300"/>
<evidence type="ECO:0000256" key="1">
    <source>
        <dbReference type="ARBA" id="ARBA00010944"/>
    </source>
</evidence>
<dbReference type="GO" id="GO:0008831">
    <property type="term" value="F:dTDP-4-dehydrorhamnose reductase activity"/>
    <property type="evidence" value="ECO:0007669"/>
    <property type="project" value="UniProtKB-EC"/>
</dbReference>
<dbReference type="NCBIfam" id="TIGR01214">
    <property type="entry name" value="rmlD"/>
    <property type="match status" value="1"/>
</dbReference>
<name>A0A6F8XTH5_9ACTN</name>
<protein>
    <recommendedName>
        <fullName evidence="2">dTDP-4-dehydrorhamnose reductase</fullName>
        <ecNumber evidence="2">1.1.1.133</ecNumber>
    </recommendedName>
</protein>
<dbReference type="CDD" id="cd05254">
    <property type="entry name" value="dTDP_HR_like_SDR_e"/>
    <property type="match status" value="1"/>
</dbReference>
<organism evidence="4 5">
    <name type="scientific">Phytohabitans flavus</name>
    <dbReference type="NCBI Taxonomy" id="1076124"/>
    <lineage>
        <taxon>Bacteria</taxon>
        <taxon>Bacillati</taxon>
        <taxon>Actinomycetota</taxon>
        <taxon>Actinomycetes</taxon>
        <taxon>Micromonosporales</taxon>
        <taxon>Micromonosporaceae</taxon>
    </lineage>
</organism>
<dbReference type="UniPathway" id="UPA00124"/>
<evidence type="ECO:0000259" key="3">
    <source>
        <dbReference type="Pfam" id="PF04321"/>
    </source>
</evidence>
<gene>
    <name evidence="4" type="primary">rmlD</name>
    <name evidence="4" type="ORF">Pflav_035300</name>
</gene>
<keyword evidence="5" id="KW-1185">Reference proteome</keyword>
<evidence type="ECO:0000313" key="5">
    <source>
        <dbReference type="Proteomes" id="UP000502508"/>
    </source>
</evidence>
<dbReference type="RefSeq" id="WP_173037002.1">
    <property type="nucleotide sequence ID" value="NZ_AP022870.1"/>
</dbReference>
<dbReference type="PANTHER" id="PTHR10491">
    <property type="entry name" value="DTDP-4-DEHYDRORHAMNOSE REDUCTASE"/>
    <property type="match status" value="1"/>
</dbReference>
<accession>A0A6F8XTH5</accession>
<comment type="similarity">
    <text evidence="1 2">Belongs to the dTDP-4-dehydrorhamnose reductase family.</text>
</comment>
<dbReference type="Gene3D" id="3.40.50.720">
    <property type="entry name" value="NAD(P)-binding Rossmann-like Domain"/>
    <property type="match status" value="1"/>
</dbReference>
<proteinExistence type="inferred from homology"/>
<reference evidence="4 5" key="2">
    <citation type="submission" date="2020-03" db="EMBL/GenBank/DDBJ databases">
        <authorList>
            <person name="Ichikawa N."/>
            <person name="Kimura A."/>
            <person name="Kitahashi Y."/>
            <person name="Uohara A."/>
        </authorList>
    </citation>
    <scope>NUCLEOTIDE SEQUENCE [LARGE SCALE GENOMIC DNA]</scope>
    <source>
        <strain evidence="4 5">NBRC 107702</strain>
    </source>
</reference>
<sequence>MTRILVTGSGGMLGQDLLGVLKDRPDLDVTALARADLDVTDEAAVRAAVTGYDAVLNATAWTDVDGAEEREAEATAVNGDGAAHLARAAEATGARLVHVSTDYVFRGDATTPYPEDAPTDPINAYGRSKLAGEEAVLAAGGYVVRTAWLYGAHGRNFVSTMLRLAGERDTLDVVNDQRGQPTWSRALAERLVDLAFSADAPPGVYHGTASGETTWYGLARAVFARAGHDPDRVRPTTSDKYVRPAPRPSYSVLGHDRWARATLTPMPHWEAMLTAYLGSPRA</sequence>
<dbReference type="SUPFAM" id="SSF51735">
    <property type="entry name" value="NAD(P)-binding Rossmann-fold domains"/>
    <property type="match status" value="1"/>
</dbReference>
<dbReference type="AlphaFoldDB" id="A0A6F8XTH5"/>
<comment type="function">
    <text evidence="2">Catalyzes the reduction of dTDP-6-deoxy-L-lyxo-4-hexulose to yield dTDP-L-rhamnose.</text>
</comment>
<dbReference type="GO" id="GO:0005829">
    <property type="term" value="C:cytosol"/>
    <property type="evidence" value="ECO:0007669"/>
    <property type="project" value="TreeGrafter"/>
</dbReference>
<feature type="domain" description="RmlD-like substrate binding" evidence="3">
    <location>
        <begin position="3"/>
        <end position="277"/>
    </location>
</feature>
<dbReference type="Pfam" id="PF04321">
    <property type="entry name" value="RmlD_sub_bind"/>
    <property type="match status" value="1"/>
</dbReference>
<dbReference type="EMBL" id="AP022870">
    <property type="protein sequence ID" value="BCB77120.1"/>
    <property type="molecule type" value="Genomic_DNA"/>
</dbReference>
<dbReference type="GO" id="GO:0019305">
    <property type="term" value="P:dTDP-rhamnose biosynthetic process"/>
    <property type="evidence" value="ECO:0007669"/>
    <property type="project" value="UniProtKB-UniPathway"/>
</dbReference>
<evidence type="ECO:0000256" key="2">
    <source>
        <dbReference type="RuleBase" id="RU364082"/>
    </source>
</evidence>
<comment type="pathway">
    <text evidence="2">Carbohydrate biosynthesis; dTDP-L-rhamnose biosynthesis.</text>
</comment>
<dbReference type="InterPro" id="IPR029903">
    <property type="entry name" value="RmlD-like-bd"/>
</dbReference>
<keyword evidence="2" id="KW-0560">Oxidoreductase</keyword>
<dbReference type="EC" id="1.1.1.133" evidence="2"/>
<dbReference type="InterPro" id="IPR036291">
    <property type="entry name" value="NAD(P)-bd_dom_sf"/>
</dbReference>